<dbReference type="EMBL" id="KE356560">
    <property type="protein sequence ID" value="ERG91074.1"/>
    <property type="molecule type" value="Genomic_DNA"/>
</dbReference>
<sequence>MFTISITLTNHIDVGSGVDMSYDCDRDCDCNHDYDSNYDSIHLMDSSVYSITLKSEIIDKYMHMPMMLNKSII</sequence>
<organism evidence="1 2">
    <name type="scientific">Haloquadratum walsbyi J07HQW1</name>
    <dbReference type="NCBI Taxonomy" id="1238424"/>
    <lineage>
        <taxon>Archaea</taxon>
        <taxon>Methanobacteriati</taxon>
        <taxon>Methanobacteriota</taxon>
        <taxon>Stenosarchaea group</taxon>
        <taxon>Halobacteria</taxon>
        <taxon>Halobacteriales</taxon>
        <taxon>Haloferacaceae</taxon>
        <taxon>Haloquadratum</taxon>
    </lineage>
</organism>
<evidence type="ECO:0000313" key="1">
    <source>
        <dbReference type="EMBL" id="ERG91074.1"/>
    </source>
</evidence>
<proteinExistence type="predicted"/>
<dbReference type="Proteomes" id="UP000030649">
    <property type="component" value="Unassembled WGS sequence"/>
</dbReference>
<gene>
    <name evidence="1" type="ORF">J07HQW1_01106</name>
</gene>
<protein>
    <submittedName>
        <fullName evidence="1">Uncharacterized protein</fullName>
    </submittedName>
</protein>
<reference evidence="1 2" key="1">
    <citation type="journal article" date="2013" name="PLoS ONE">
        <title>Assembly-driven community genomics of a hypersaline microbial ecosystem.</title>
        <authorList>
            <person name="Podell S."/>
            <person name="Ugalde J.A."/>
            <person name="Narasingarao P."/>
            <person name="Banfield J.F."/>
            <person name="Heidelberg K.B."/>
            <person name="Allen E.E."/>
        </authorList>
    </citation>
    <scope>NUCLEOTIDE SEQUENCE [LARGE SCALE GENOMIC DNA]</scope>
    <source>
        <strain evidence="2">J07HQW1</strain>
    </source>
</reference>
<accession>U1MMS5</accession>
<name>U1MMS5_9EURY</name>
<evidence type="ECO:0000313" key="2">
    <source>
        <dbReference type="Proteomes" id="UP000030649"/>
    </source>
</evidence>
<dbReference type="STRING" id="1238424.J07HQW1_01106"/>
<dbReference type="AlphaFoldDB" id="U1MMS5"/>
<dbReference type="HOGENOM" id="CLU_2695676_0_0_2"/>